<feature type="compositionally biased region" description="Polar residues" evidence="2">
    <location>
        <begin position="47"/>
        <end position="58"/>
    </location>
</feature>
<feature type="region of interest" description="Disordered" evidence="2">
    <location>
        <begin position="99"/>
        <end position="160"/>
    </location>
</feature>
<feature type="compositionally biased region" description="Low complexity" evidence="2">
    <location>
        <begin position="259"/>
        <end position="271"/>
    </location>
</feature>
<feature type="compositionally biased region" description="Basic and acidic residues" evidence="2">
    <location>
        <begin position="37"/>
        <end position="46"/>
    </location>
</feature>
<evidence type="ECO:0000313" key="5">
    <source>
        <dbReference type="Proteomes" id="UP000565785"/>
    </source>
</evidence>
<evidence type="ECO:0000256" key="2">
    <source>
        <dbReference type="SAM" id="MobiDB-lite"/>
    </source>
</evidence>
<feature type="region of interest" description="Disordered" evidence="2">
    <location>
        <begin position="572"/>
        <end position="591"/>
    </location>
</feature>
<dbReference type="GO" id="GO:0007229">
    <property type="term" value="P:integrin-mediated signaling pathway"/>
    <property type="evidence" value="ECO:0007669"/>
    <property type="project" value="InterPro"/>
</dbReference>
<comment type="caution">
    <text evidence="4">The sequence shown here is derived from an EMBL/GenBank/DDBJ whole genome shotgun (WGS) entry which is preliminary data.</text>
</comment>
<feature type="compositionally biased region" description="Basic and acidic residues" evidence="2">
    <location>
        <begin position="472"/>
        <end position="505"/>
    </location>
</feature>
<dbReference type="InterPro" id="IPR043443">
    <property type="entry name" value="FYB1/2-like"/>
</dbReference>
<dbReference type="GO" id="GO:0005886">
    <property type="term" value="C:plasma membrane"/>
    <property type="evidence" value="ECO:0007669"/>
    <property type="project" value="InterPro"/>
</dbReference>
<feature type="region of interest" description="Disordered" evidence="2">
    <location>
        <begin position="520"/>
        <end position="549"/>
    </location>
</feature>
<feature type="non-terminal residue" evidence="4">
    <location>
        <position position="1"/>
    </location>
</feature>
<feature type="non-terminal residue" evidence="4">
    <location>
        <position position="811"/>
    </location>
</feature>
<name>A0A7L1NQ05_RHICY</name>
<dbReference type="Gene3D" id="2.30.30.40">
    <property type="entry name" value="SH3 Domains"/>
    <property type="match status" value="2"/>
</dbReference>
<dbReference type="EMBL" id="VXBP01008097">
    <property type="protein sequence ID" value="NXO01689.1"/>
    <property type="molecule type" value="Genomic_DNA"/>
</dbReference>
<dbReference type="InterPro" id="IPR029294">
    <property type="entry name" value="hSH3"/>
</dbReference>
<dbReference type="InterPro" id="IPR036028">
    <property type="entry name" value="SH3-like_dom_sf"/>
</dbReference>
<dbReference type="Proteomes" id="UP000565785">
    <property type="component" value="Unassembled WGS sequence"/>
</dbReference>
<evidence type="ECO:0000259" key="3">
    <source>
        <dbReference type="Pfam" id="PF14603"/>
    </source>
</evidence>
<keyword evidence="5" id="KW-1185">Reference proteome</keyword>
<proteinExistence type="predicted"/>
<evidence type="ECO:0000313" key="4">
    <source>
        <dbReference type="EMBL" id="NXO01689.1"/>
    </source>
</evidence>
<dbReference type="SUPFAM" id="SSF50044">
    <property type="entry name" value="SH3-domain"/>
    <property type="match status" value="1"/>
</dbReference>
<dbReference type="GO" id="GO:0050852">
    <property type="term" value="P:T cell receptor signaling pathway"/>
    <property type="evidence" value="ECO:0007669"/>
    <property type="project" value="TreeGrafter"/>
</dbReference>
<sequence>MEVFEKHKSPTGDVSAKSQPFRAPGQPLGPGLQARKAKQEIQKEENAISSSGPSTLHKNVNPKPLLEDNPSSDDETAKYPRPKYLKSVAVKFGVQLQATNRGVYEKPGYTTKTEALTKGEPDSLNADAGRNSYLKSAPHENKKNSLETQPKPIVAPQETEANTAFSKVTAYKQKFMSSVPENESQPSASKLPPTKKPPVNHEISCNKDSSNKSCFLKKGLSGPGPSIHSIKAAKEMNENSNRPAEVSGSHFSNITLKPSSHSSSSFKGTLKTVEKKTEEEQMSTVKNIFLKKNIQEDSSSSHRFNKINTELAAGRSSDGSQDKDDSDRSSGILKRKALPPLFRIGQAPQKPSRPHSVELEKFRKRIPNDSSQNVSLKHVSPSSAAVCLSVPPSHSAAPLPPQPPVSHRTQQAQAAPCLPLRSIKPSSETIHLDKEENYDDVEFVSQGNGNTKRDQQSDEETYEDINDIRSSSGKEKKQNREEKRRKDQQKKEQKEKEKKEQEIKKFKLPGLIQALHQTRISADNRGKNEMTVKQSEETETTHLTDNPEGKWLGKRKGCYGYNKTPVEEIDHNSLRRKQQHPTRPAMKNPVSDEDVYDDVADQDTVTSQSCGQNEAEIKNLNWTFQKECHIHIVIITCILQRSISQDEDKNGFWSWGLLKRLKVNDAKKKSVREKTTKVNGAEDNGNLFTSPAEQFGKAGGDDVYDDVDSSGFPPPPPDLDPPVSARQDTRKLKQTDKEAAALRKKFKLEGEIKILYSTTAIQNLPRRRWGSKELHIKPGESLQIIESTDDTKVLCRNEEGKLMETFMMIFV</sequence>
<feature type="compositionally biased region" description="Polar residues" evidence="2">
    <location>
        <begin position="368"/>
        <end position="383"/>
    </location>
</feature>
<feature type="compositionally biased region" description="Basic and acidic residues" evidence="2">
    <location>
        <begin position="1"/>
        <end position="10"/>
    </location>
</feature>
<accession>A0A7L1NQ05</accession>
<protein>
    <submittedName>
        <fullName evidence="4">FYB1 protein</fullName>
    </submittedName>
</protein>
<feature type="region of interest" description="Disordered" evidence="2">
    <location>
        <begin position="176"/>
        <end position="508"/>
    </location>
</feature>
<reference evidence="4 5" key="1">
    <citation type="submission" date="2019-09" db="EMBL/GenBank/DDBJ databases">
        <title>Bird 10,000 Genomes (B10K) Project - Family phase.</title>
        <authorList>
            <person name="Zhang G."/>
        </authorList>
    </citation>
    <scope>NUCLEOTIDE SEQUENCE [LARGE SCALE GENOMIC DNA]</scope>
    <source>
        <strain evidence="4">B10K-DU-002-35</strain>
        <tissue evidence="4">Muscle</tissue>
    </source>
</reference>
<feature type="compositionally biased region" description="Polar residues" evidence="2">
    <location>
        <begin position="249"/>
        <end position="258"/>
    </location>
</feature>
<feature type="compositionally biased region" description="Polar residues" evidence="2">
    <location>
        <begin position="176"/>
        <end position="188"/>
    </location>
</feature>
<gene>
    <name evidence="4" type="primary">Fyb1</name>
    <name evidence="4" type="ORF">RHICYA_R02814</name>
</gene>
<feature type="region of interest" description="Disordered" evidence="2">
    <location>
        <begin position="1"/>
        <end position="82"/>
    </location>
</feature>
<feature type="compositionally biased region" description="Basic and acidic residues" evidence="2">
    <location>
        <begin position="522"/>
        <end position="548"/>
    </location>
</feature>
<feature type="region of interest" description="Disordered" evidence="2">
    <location>
        <begin position="668"/>
        <end position="733"/>
    </location>
</feature>
<dbReference type="PANTHER" id="PTHR16830:SF13">
    <property type="entry name" value="FYN-BINDING PROTEIN 1"/>
    <property type="match status" value="1"/>
</dbReference>
<feature type="compositionally biased region" description="Polar residues" evidence="2">
    <location>
        <begin position="296"/>
        <end position="308"/>
    </location>
</feature>
<dbReference type="Pfam" id="PF14603">
    <property type="entry name" value="hSH3"/>
    <property type="match status" value="1"/>
</dbReference>
<evidence type="ECO:0000256" key="1">
    <source>
        <dbReference type="ARBA" id="ARBA00022553"/>
    </source>
</evidence>
<dbReference type="PANTHER" id="PTHR16830">
    <property type="entry name" value="SH2 CONTAINING ADAPTOR PRAM-1 RELATED"/>
    <property type="match status" value="1"/>
</dbReference>
<keyword evidence="1" id="KW-0597">Phosphoprotein</keyword>
<organism evidence="4 5">
    <name type="scientific">Rhinopomastus cyanomelas</name>
    <name type="common">Common scimitarbill</name>
    <dbReference type="NCBI Taxonomy" id="113115"/>
    <lineage>
        <taxon>Eukaryota</taxon>
        <taxon>Metazoa</taxon>
        <taxon>Chordata</taxon>
        <taxon>Craniata</taxon>
        <taxon>Vertebrata</taxon>
        <taxon>Euteleostomi</taxon>
        <taxon>Archelosauria</taxon>
        <taxon>Archosauria</taxon>
        <taxon>Dinosauria</taxon>
        <taxon>Saurischia</taxon>
        <taxon>Theropoda</taxon>
        <taxon>Coelurosauria</taxon>
        <taxon>Aves</taxon>
        <taxon>Neognathae</taxon>
        <taxon>Neoaves</taxon>
        <taxon>Telluraves</taxon>
        <taxon>Coraciimorphae</taxon>
        <taxon>Bucerotiformes</taxon>
        <taxon>Rhinopomastidae</taxon>
        <taxon>Rhinopomastus</taxon>
    </lineage>
</organism>
<dbReference type="GO" id="GO:0072659">
    <property type="term" value="P:protein localization to plasma membrane"/>
    <property type="evidence" value="ECO:0007669"/>
    <property type="project" value="TreeGrafter"/>
</dbReference>
<dbReference type="OrthoDB" id="9396701at2759"/>
<feature type="domain" description="Helically-extended SH3" evidence="3">
    <location>
        <begin position="742"/>
        <end position="801"/>
    </location>
</feature>
<dbReference type="AlphaFoldDB" id="A0A7L1NQ05"/>